<evidence type="ECO:0000256" key="2">
    <source>
        <dbReference type="ARBA" id="ARBA00022723"/>
    </source>
</evidence>
<evidence type="ECO:0000256" key="4">
    <source>
        <dbReference type="ARBA" id="ARBA00022842"/>
    </source>
</evidence>
<dbReference type="Gene3D" id="3.40.50.1000">
    <property type="entry name" value="HAD superfamily/HAD-like"/>
    <property type="match status" value="1"/>
</dbReference>
<dbReference type="EMBL" id="RCHS01003995">
    <property type="protein sequence ID" value="RMX38491.1"/>
    <property type="molecule type" value="Genomic_DNA"/>
</dbReference>
<evidence type="ECO:0000256" key="5">
    <source>
        <dbReference type="PIRSR" id="PIRSR017434-1"/>
    </source>
</evidence>
<evidence type="ECO:0000313" key="8">
    <source>
        <dbReference type="EMBL" id="RMX38491.1"/>
    </source>
</evidence>
<feature type="binding site" evidence="6">
    <location>
        <position position="386"/>
    </location>
    <ligand>
        <name>Mg(2+)</name>
        <dbReference type="ChEBI" id="CHEBI:18420"/>
    </ligand>
</feature>
<keyword evidence="4 6" id="KW-0460">Magnesium</keyword>
<dbReference type="FunFam" id="3.40.50.1000:FF:000021">
    <property type="entry name" value="NT5C2 isoform 1"/>
    <property type="match status" value="1"/>
</dbReference>
<reference evidence="8 9" key="1">
    <citation type="journal article" date="2018" name="Sci. Rep.">
        <title>Comparative analysis of the Pocillopora damicornis genome highlights role of immune system in coral evolution.</title>
        <authorList>
            <person name="Cunning R."/>
            <person name="Bay R.A."/>
            <person name="Gillette P."/>
            <person name="Baker A.C."/>
            <person name="Traylor-Knowles N."/>
        </authorList>
    </citation>
    <scope>NUCLEOTIDE SEQUENCE [LARGE SCALE GENOMIC DNA]</scope>
    <source>
        <strain evidence="8">RSMAS</strain>
        <tissue evidence="8">Whole animal</tissue>
    </source>
</reference>
<accession>A0A3M6TAZ0</accession>
<feature type="region of interest" description="Disordered" evidence="7">
    <location>
        <begin position="659"/>
        <end position="703"/>
    </location>
</feature>
<dbReference type="PANTHER" id="PTHR12103">
    <property type="entry name" value="5'-NUCLEOTIDASE DOMAIN-CONTAINING"/>
    <property type="match status" value="1"/>
</dbReference>
<evidence type="ECO:0000256" key="7">
    <source>
        <dbReference type="SAM" id="MobiDB-lite"/>
    </source>
</evidence>
<dbReference type="AlphaFoldDB" id="A0A3M6TAZ0"/>
<dbReference type="STRING" id="46731.A0A3M6TAZ0"/>
<evidence type="ECO:0000256" key="3">
    <source>
        <dbReference type="ARBA" id="ARBA00022801"/>
    </source>
</evidence>
<keyword evidence="3" id="KW-0378">Hydrolase</keyword>
<feature type="binding site" evidence="6">
    <location>
        <position position="90"/>
    </location>
    <ligand>
        <name>GMP</name>
        <dbReference type="ChEBI" id="CHEBI:58115"/>
    </ligand>
</feature>
<comment type="caution">
    <text evidence="8">The sequence shown here is derived from an EMBL/GenBank/DDBJ whole genome shotgun (WGS) entry which is preliminary data.</text>
</comment>
<feature type="compositionally biased region" description="Polar residues" evidence="7">
    <location>
        <begin position="1"/>
        <end position="19"/>
    </location>
</feature>
<feature type="binding site" evidence="6">
    <location>
        <position position="88"/>
    </location>
    <ligand>
        <name>Mg(2+)</name>
        <dbReference type="ChEBI" id="CHEBI:18420"/>
    </ligand>
</feature>
<proteinExistence type="inferred from homology"/>
<dbReference type="OrthoDB" id="10252832at2759"/>
<organism evidence="8 9">
    <name type="scientific">Pocillopora damicornis</name>
    <name type="common">Cauliflower coral</name>
    <name type="synonym">Millepora damicornis</name>
    <dbReference type="NCBI Taxonomy" id="46731"/>
    <lineage>
        <taxon>Eukaryota</taxon>
        <taxon>Metazoa</taxon>
        <taxon>Cnidaria</taxon>
        <taxon>Anthozoa</taxon>
        <taxon>Hexacorallia</taxon>
        <taxon>Scleractinia</taxon>
        <taxon>Astrocoeniina</taxon>
        <taxon>Pocilloporidae</taxon>
        <taxon>Pocillopora</taxon>
    </lineage>
</organism>
<dbReference type="GO" id="GO:0046872">
    <property type="term" value="F:metal ion binding"/>
    <property type="evidence" value="ECO:0007669"/>
    <property type="project" value="UniProtKB-KW"/>
</dbReference>
<dbReference type="GO" id="GO:0046037">
    <property type="term" value="P:GMP metabolic process"/>
    <property type="evidence" value="ECO:0007669"/>
    <property type="project" value="UniProtKB-ARBA"/>
</dbReference>
<dbReference type="SUPFAM" id="SSF56784">
    <property type="entry name" value="HAD-like"/>
    <property type="match status" value="2"/>
</dbReference>
<comment type="similarity">
    <text evidence="1">Belongs to the 5'(3')-deoxyribonucleotidase family.</text>
</comment>
<comment type="cofactor">
    <cofactor evidence="6">
        <name>Mg(2+)</name>
        <dbReference type="ChEBI" id="CHEBI:18420"/>
    </cofactor>
    <text evidence="6">Binds 1 Mg(2+) ion per subunit.</text>
</comment>
<gene>
    <name evidence="8" type="ORF">pdam_00015233</name>
</gene>
<dbReference type="PANTHER" id="PTHR12103:SF15">
    <property type="entry name" value="CYTOSOLIC PURINE 5'-NUCLEOTIDASE"/>
    <property type="match status" value="1"/>
</dbReference>
<evidence type="ECO:0000256" key="6">
    <source>
        <dbReference type="PIRSR" id="PIRSR017434-2"/>
    </source>
</evidence>
<feature type="compositionally biased region" description="Basic and acidic residues" evidence="7">
    <location>
        <begin position="21"/>
        <end position="30"/>
    </location>
</feature>
<feature type="compositionally biased region" description="Basic and acidic residues" evidence="7">
    <location>
        <begin position="690"/>
        <end position="703"/>
    </location>
</feature>
<feature type="active site" description="Nucleophile" evidence="5">
    <location>
        <position position="88"/>
    </location>
</feature>
<dbReference type="InterPro" id="IPR023214">
    <property type="entry name" value="HAD_sf"/>
</dbReference>
<sequence>MSRRTTNLSQCDPASQNYTPFERKEGRVKSAPKEAVELNMPYPSHPFDQNSVGIDTPDGSKAFKRDTANRVFVNRSLSLDKIKFFGFDMDYTLAVYKSPVYEKKAFDLICERLASIGYPKDVLKFEYNDSFPVRGLFFDCELGNLLKVDTYGNILVCVHGFKFLSGYEVRKLYPNKFVQSDSSRYFILNTLFNLPETHLLACLLDYFDNCPGYQRTNHGVISSDQLLLTYKSIHQDIRAAVDWVHLKGTLKQLTVDNLETYVIKEPKLPKLLTRMRQSNRKTFILTNSDFLYTDKIMSFLLNETDESGKTIKKWTSYFDYVGVDARKPLFFGEGTALRRVDTETGALSIGRYSGELKEGQVFSGGSSDVFCNLLGAEGKDILYIGDHIFGDILKSKKKQGWRTYLVIPELTKELEVWQSRQDVFTKLRDLDIALADTYKNLDSAAIDKPDITEIKTSIREVTNMMETCYGQMGSLFRSGLEPLKPNHHDLDAIDVRFKQPNVLYLRTELLLQRLEYLKPSGLLPRQKRKLIERSPPVLVFTEDHQNDKVNYLRGIIRTQKEGEIENVHLLHPCNRQTFFASQATRYADLYAASCVNLLHYPFSYLFRAPPQLMPHESTVEHTGELFEPTESSAFAPRGFSFSEDHPSSCALDFHRQISKNSSGSVCRCDDDDDSTESESDESTQEPKTPVYEEKNGVSPLDKM</sequence>
<feature type="compositionally biased region" description="Acidic residues" evidence="7">
    <location>
        <begin position="669"/>
        <end position="683"/>
    </location>
</feature>
<dbReference type="InterPro" id="IPR016695">
    <property type="entry name" value="Pur_nucleotidase"/>
</dbReference>
<dbReference type="Proteomes" id="UP000275408">
    <property type="component" value="Unassembled WGS sequence"/>
</dbReference>
<feature type="region of interest" description="Disordered" evidence="7">
    <location>
        <begin position="1"/>
        <end position="30"/>
    </location>
</feature>
<keyword evidence="2 6" id="KW-0479">Metal-binding</keyword>
<dbReference type="PIRSF" id="PIRSF017434">
    <property type="entry name" value="Purine_5'-nucleotidase"/>
    <property type="match status" value="1"/>
</dbReference>
<dbReference type="InterPro" id="IPR036412">
    <property type="entry name" value="HAD-like_sf"/>
</dbReference>
<protein>
    <recommendedName>
        <fullName evidence="10">5'-nucleotidase</fullName>
    </recommendedName>
</protein>
<dbReference type="GO" id="GO:0008253">
    <property type="term" value="F:5'-nucleotidase activity"/>
    <property type="evidence" value="ECO:0007669"/>
    <property type="project" value="TreeGrafter"/>
</dbReference>
<keyword evidence="9" id="KW-1185">Reference proteome</keyword>
<evidence type="ECO:0000256" key="1">
    <source>
        <dbReference type="ARBA" id="ARBA00009589"/>
    </source>
</evidence>
<dbReference type="Pfam" id="PF05761">
    <property type="entry name" value="5_nucleotid"/>
    <property type="match status" value="2"/>
</dbReference>
<dbReference type="NCBIfam" id="TIGR02244">
    <property type="entry name" value="HAD-IG-Ncltidse"/>
    <property type="match status" value="1"/>
</dbReference>
<evidence type="ECO:0000313" key="9">
    <source>
        <dbReference type="Proteomes" id="UP000275408"/>
    </source>
</evidence>
<dbReference type="InterPro" id="IPR008380">
    <property type="entry name" value="HAD-SF_hydro_IG_5-nucl"/>
</dbReference>
<evidence type="ECO:0008006" key="10">
    <source>
        <dbReference type="Google" id="ProtNLM"/>
    </source>
</evidence>
<dbReference type="CDD" id="cd07522">
    <property type="entry name" value="HAD_cN-II"/>
    <property type="match status" value="1"/>
</dbReference>
<name>A0A3M6TAZ0_POCDA</name>
<feature type="active site" description="Proton donor" evidence="5">
    <location>
        <position position="90"/>
    </location>
</feature>